<dbReference type="Pfam" id="PF01553">
    <property type="entry name" value="Acyltransferase"/>
    <property type="match status" value="1"/>
</dbReference>
<reference evidence="4" key="2">
    <citation type="submission" date="2020-09" db="EMBL/GenBank/DDBJ databases">
        <authorList>
            <person name="Sun Q."/>
            <person name="Zhou Y."/>
        </authorList>
    </citation>
    <scope>NUCLEOTIDE SEQUENCE</scope>
    <source>
        <strain evidence="4">CGMCC 1.15371</strain>
    </source>
</reference>
<evidence type="ECO:0000313" key="4">
    <source>
        <dbReference type="EMBL" id="GGE38615.1"/>
    </source>
</evidence>
<name>A0A8J2YGF0_9BACL</name>
<dbReference type="RefSeq" id="WP_308422141.1">
    <property type="nucleotide sequence ID" value="NZ_BMIR01000006.1"/>
</dbReference>
<evidence type="ECO:0000256" key="2">
    <source>
        <dbReference type="ARBA" id="ARBA00023315"/>
    </source>
</evidence>
<gene>
    <name evidence="4" type="ORF">GCM10011391_16790</name>
</gene>
<sequence length="204" mass="22533">MSLYDVAKGPVKLFFKLCFRLEYIGIENVASIDPDKGVLLCSNHVSNFDPPAVGAACPRKLSFMAKAELFKVPGLKQLITALNAFPINRGAGDRQALKLAIRIINEGGTLMMFPEGHRMKNGKLGKGQPGVGFLALKSEAVIVPVAVIGRYRLFRKTKVVFGKPVDLSREREQRLKAVEMTEVVMGHIQQLIDQESKKTSHMRA</sequence>
<proteinExistence type="predicted"/>
<dbReference type="GO" id="GO:0003841">
    <property type="term" value="F:1-acylglycerol-3-phosphate O-acyltransferase activity"/>
    <property type="evidence" value="ECO:0007669"/>
    <property type="project" value="TreeGrafter"/>
</dbReference>
<dbReference type="SUPFAM" id="SSF69593">
    <property type="entry name" value="Glycerol-3-phosphate (1)-acyltransferase"/>
    <property type="match status" value="1"/>
</dbReference>
<keyword evidence="2 4" id="KW-0012">Acyltransferase</keyword>
<comment type="caution">
    <text evidence="4">The sequence shown here is derived from an EMBL/GenBank/DDBJ whole genome shotgun (WGS) entry which is preliminary data.</text>
</comment>
<dbReference type="InterPro" id="IPR002123">
    <property type="entry name" value="Plipid/glycerol_acylTrfase"/>
</dbReference>
<evidence type="ECO:0000256" key="1">
    <source>
        <dbReference type="ARBA" id="ARBA00022679"/>
    </source>
</evidence>
<evidence type="ECO:0000313" key="5">
    <source>
        <dbReference type="Proteomes" id="UP000628775"/>
    </source>
</evidence>
<dbReference type="GO" id="GO:0006654">
    <property type="term" value="P:phosphatidic acid biosynthetic process"/>
    <property type="evidence" value="ECO:0007669"/>
    <property type="project" value="TreeGrafter"/>
</dbReference>
<reference evidence="4" key="1">
    <citation type="journal article" date="2014" name="Int. J. Syst. Evol. Microbiol.">
        <title>Complete genome sequence of Corynebacterium casei LMG S-19264T (=DSM 44701T), isolated from a smear-ripened cheese.</title>
        <authorList>
            <consortium name="US DOE Joint Genome Institute (JGI-PGF)"/>
            <person name="Walter F."/>
            <person name="Albersmeier A."/>
            <person name="Kalinowski J."/>
            <person name="Ruckert C."/>
        </authorList>
    </citation>
    <scope>NUCLEOTIDE SEQUENCE</scope>
    <source>
        <strain evidence="4">CGMCC 1.15371</strain>
    </source>
</reference>
<dbReference type="EMBL" id="BMIR01000006">
    <property type="protein sequence ID" value="GGE38615.1"/>
    <property type="molecule type" value="Genomic_DNA"/>
</dbReference>
<organism evidence="4 5">
    <name type="scientific">Pullulanibacillus camelliae</name>
    <dbReference type="NCBI Taxonomy" id="1707096"/>
    <lineage>
        <taxon>Bacteria</taxon>
        <taxon>Bacillati</taxon>
        <taxon>Bacillota</taxon>
        <taxon>Bacilli</taxon>
        <taxon>Bacillales</taxon>
        <taxon>Sporolactobacillaceae</taxon>
        <taxon>Pullulanibacillus</taxon>
    </lineage>
</organism>
<dbReference type="SMART" id="SM00563">
    <property type="entry name" value="PlsC"/>
    <property type="match status" value="1"/>
</dbReference>
<evidence type="ECO:0000259" key="3">
    <source>
        <dbReference type="SMART" id="SM00563"/>
    </source>
</evidence>
<accession>A0A8J2YGF0</accession>
<feature type="domain" description="Phospholipid/glycerol acyltransferase" evidence="3">
    <location>
        <begin position="38"/>
        <end position="150"/>
    </location>
</feature>
<keyword evidence="1" id="KW-0808">Transferase</keyword>
<dbReference type="Proteomes" id="UP000628775">
    <property type="component" value="Unassembled WGS sequence"/>
</dbReference>
<dbReference type="PANTHER" id="PTHR10434:SF40">
    <property type="entry name" value="1-ACYL-SN-GLYCEROL-3-PHOSPHATE ACYLTRANSFERASE"/>
    <property type="match status" value="1"/>
</dbReference>
<dbReference type="PANTHER" id="PTHR10434">
    <property type="entry name" value="1-ACYL-SN-GLYCEROL-3-PHOSPHATE ACYLTRANSFERASE"/>
    <property type="match status" value="1"/>
</dbReference>
<dbReference type="AlphaFoldDB" id="A0A8J2YGF0"/>
<protein>
    <submittedName>
        <fullName evidence="4">1-acyl-sn-glycerol-3-phosphate acyltransferase</fullName>
    </submittedName>
</protein>
<dbReference type="CDD" id="cd07989">
    <property type="entry name" value="LPLAT_AGPAT-like"/>
    <property type="match status" value="1"/>
</dbReference>
<keyword evidence="5" id="KW-1185">Reference proteome</keyword>